<feature type="signal peptide" evidence="1">
    <location>
        <begin position="1"/>
        <end position="18"/>
    </location>
</feature>
<dbReference type="SMART" id="SM00867">
    <property type="entry name" value="YceI"/>
    <property type="match status" value="1"/>
</dbReference>
<evidence type="ECO:0000313" key="5">
    <source>
        <dbReference type="Proteomes" id="UP000182660"/>
    </source>
</evidence>
<keyword evidence="1" id="KW-0732">Signal</keyword>
<proteinExistence type="predicted"/>
<protein>
    <recommendedName>
        <fullName evidence="2">Lipid/polyisoprenoid-binding YceI-like domain-containing protein</fullName>
    </recommendedName>
</protein>
<dbReference type="EMBL" id="FPLJ01000020">
    <property type="protein sequence ID" value="SGY84524.1"/>
    <property type="molecule type" value="Genomic_DNA"/>
</dbReference>
<dbReference type="Proteomes" id="UP000182660">
    <property type="component" value="Unassembled WGS sequence"/>
</dbReference>
<keyword evidence="5" id="KW-1185">Reference proteome</keyword>
<dbReference type="Proteomes" id="UP000183794">
    <property type="component" value="Unassembled WGS sequence"/>
</dbReference>
<evidence type="ECO:0000313" key="4">
    <source>
        <dbReference type="EMBL" id="SGZ18068.1"/>
    </source>
</evidence>
<reference evidence="3 5" key="1">
    <citation type="submission" date="2016-11" db="EMBL/GenBank/DDBJ databases">
        <authorList>
            <person name="Klemetsen T."/>
        </authorList>
    </citation>
    <scope>NUCLEOTIDE SEQUENCE [LARGE SCALE GENOMIC DNA]</scope>
    <source>
        <strain evidence="3">MT 2528</strain>
    </source>
</reference>
<dbReference type="STRING" id="80854.MVIS_0945"/>
<reference evidence="4 6" key="2">
    <citation type="submission" date="2016-11" db="EMBL/GenBank/DDBJ databases">
        <authorList>
            <person name="Jaros S."/>
            <person name="Januszkiewicz K."/>
            <person name="Wedrychowicz H."/>
        </authorList>
    </citation>
    <scope>NUCLEOTIDE SEQUENCE [LARGE SCALE GENOMIC DNA]</scope>
    <source>
        <strain evidence="4">NVI 5450</strain>
    </source>
</reference>
<dbReference type="InterPro" id="IPR036761">
    <property type="entry name" value="TTHA0802/YceI-like_sf"/>
</dbReference>
<evidence type="ECO:0000313" key="3">
    <source>
        <dbReference type="EMBL" id="SGY84524.1"/>
    </source>
</evidence>
<dbReference type="RefSeq" id="WP_045109342.1">
    <property type="nucleotide sequence ID" value="NZ_CAWQZC010000100.1"/>
</dbReference>
<feature type="domain" description="Lipid/polyisoprenoid-binding YceI-like" evidence="2">
    <location>
        <begin position="21"/>
        <end position="186"/>
    </location>
</feature>
<gene>
    <name evidence="3" type="ORF">MT2528_0650</name>
    <name evidence="4" type="ORF">NVI5450_4623</name>
</gene>
<dbReference type="GeneID" id="61294376"/>
<evidence type="ECO:0000256" key="1">
    <source>
        <dbReference type="SAM" id="SignalP"/>
    </source>
</evidence>
<dbReference type="AlphaFoldDB" id="A0A090IE50"/>
<dbReference type="SUPFAM" id="SSF101874">
    <property type="entry name" value="YceI-like"/>
    <property type="match status" value="1"/>
</dbReference>
<dbReference type="PATRIC" id="fig|80854.5.peg.997"/>
<organism evidence="4 6">
    <name type="scientific">Moritella viscosa</name>
    <dbReference type="NCBI Taxonomy" id="80854"/>
    <lineage>
        <taxon>Bacteria</taxon>
        <taxon>Pseudomonadati</taxon>
        <taxon>Pseudomonadota</taxon>
        <taxon>Gammaproteobacteria</taxon>
        <taxon>Alteromonadales</taxon>
        <taxon>Moritellaceae</taxon>
        <taxon>Moritella</taxon>
    </lineage>
</organism>
<accession>A0A090IE50</accession>
<sequence>MKNKIFLSLVLLSFQSFAAEKFNVVSDLSSVSFATIKKQFVVEPATINGLTGSLDERGRFEVKVPVVNVETGISIRNDRLNSLFFNSAINPTIAISGQFELATFKQDIGKAMVPAAVSFYGKTKTFNFPVIITKTKNAITVNSYAPVIVRASDFNIPTENLTKLSATVGGLALSDIIPLNINLVFKK</sequence>
<dbReference type="HOGENOM" id="CLU_102556_0_0_6"/>
<feature type="chain" id="PRO_5015029885" description="Lipid/polyisoprenoid-binding YceI-like domain-containing protein" evidence="1">
    <location>
        <begin position="19"/>
        <end position="187"/>
    </location>
</feature>
<dbReference type="EMBL" id="FPLD01000131">
    <property type="protein sequence ID" value="SGZ18068.1"/>
    <property type="molecule type" value="Genomic_DNA"/>
</dbReference>
<dbReference type="OrthoDB" id="9793816at2"/>
<dbReference type="KEGG" id="mvs:MVIS_0945"/>
<name>A0A090IE50_9GAMM</name>
<dbReference type="Pfam" id="PF04264">
    <property type="entry name" value="YceI"/>
    <property type="match status" value="1"/>
</dbReference>
<evidence type="ECO:0000313" key="6">
    <source>
        <dbReference type="Proteomes" id="UP000183794"/>
    </source>
</evidence>
<evidence type="ECO:0000259" key="2">
    <source>
        <dbReference type="SMART" id="SM00867"/>
    </source>
</evidence>
<dbReference type="InterPro" id="IPR007372">
    <property type="entry name" value="Lipid/polyisoprenoid-bd_YceI"/>
</dbReference>
<dbReference type="Gene3D" id="2.40.128.110">
    <property type="entry name" value="Lipid/polyisoprenoid-binding, YceI-like"/>
    <property type="match status" value="1"/>
</dbReference>